<keyword evidence="1" id="KW-0732">Signal</keyword>
<dbReference type="Proteomes" id="UP000076486">
    <property type="component" value="Unassembled WGS sequence"/>
</dbReference>
<dbReference type="RefSeq" id="WP_063367317.1">
    <property type="nucleotide sequence ID" value="NZ_AUYC01000020.1"/>
</dbReference>
<feature type="chain" id="PRO_5007831574" evidence="1">
    <location>
        <begin position="22"/>
        <end position="111"/>
    </location>
</feature>
<dbReference type="EMBL" id="AUYC01000020">
    <property type="protein sequence ID" value="KZN64695.1"/>
    <property type="molecule type" value="Genomic_DNA"/>
</dbReference>
<organism evidence="2 3">
    <name type="scientific">Pseudoalteromonas luteoviolacea CPMOR-1</name>
    <dbReference type="NCBI Taxonomy" id="1365248"/>
    <lineage>
        <taxon>Bacteria</taxon>
        <taxon>Pseudomonadati</taxon>
        <taxon>Pseudomonadota</taxon>
        <taxon>Gammaproteobacteria</taxon>
        <taxon>Alteromonadales</taxon>
        <taxon>Pseudoalteromonadaceae</taxon>
        <taxon>Pseudoalteromonas</taxon>
    </lineage>
</organism>
<protein>
    <submittedName>
        <fullName evidence="2">Uncharacterized protein</fullName>
    </submittedName>
</protein>
<evidence type="ECO:0000313" key="3">
    <source>
        <dbReference type="Proteomes" id="UP000076486"/>
    </source>
</evidence>
<gene>
    <name evidence="2" type="ORF">N473_12960</name>
</gene>
<dbReference type="PATRIC" id="fig|1365248.3.peg.1501"/>
<reference evidence="2 3" key="1">
    <citation type="submission" date="2013-07" db="EMBL/GenBank/DDBJ databases">
        <title>Comparative Genomic and Metabolomic Analysis of Twelve Strains of Pseudoalteromonas luteoviolacea.</title>
        <authorList>
            <person name="Vynne N.G."/>
            <person name="Mansson M."/>
            <person name="Gram L."/>
        </authorList>
    </citation>
    <scope>NUCLEOTIDE SEQUENCE [LARGE SCALE GENOMIC DNA]</scope>
    <source>
        <strain evidence="2 3">CPMOR-1</strain>
    </source>
</reference>
<proteinExistence type="predicted"/>
<evidence type="ECO:0000313" key="2">
    <source>
        <dbReference type="EMBL" id="KZN64695.1"/>
    </source>
</evidence>
<name>A0A162B0V7_9GAMM</name>
<feature type="signal peptide" evidence="1">
    <location>
        <begin position="1"/>
        <end position="21"/>
    </location>
</feature>
<evidence type="ECO:0000256" key="1">
    <source>
        <dbReference type="SAM" id="SignalP"/>
    </source>
</evidence>
<sequence>MKFKSCLLSLLAMFSASSFSAEDCEPRKVINIQVEDTKVLVNLEGASWHLVGKFGTNEKGVNDDYLATNMKLSVLMSAHAQGKPVTLRFPDGYNCTSYNTTIPSLMVRLSN</sequence>
<dbReference type="AlphaFoldDB" id="A0A162B0V7"/>
<comment type="caution">
    <text evidence="2">The sequence shown here is derived from an EMBL/GenBank/DDBJ whole genome shotgun (WGS) entry which is preliminary data.</text>
</comment>
<accession>A0A162B0V7</accession>